<proteinExistence type="predicted"/>
<protein>
    <submittedName>
        <fullName evidence="5">PX domain-containing protein kinase-like protein</fullName>
    </submittedName>
</protein>
<keyword evidence="5" id="KW-0808">Transferase</keyword>
<feature type="region of interest" description="Disordered" evidence="3">
    <location>
        <begin position="511"/>
        <end position="541"/>
    </location>
</feature>
<dbReference type="OrthoDB" id="41200at2759"/>
<dbReference type="EMBL" id="GFXV01002708">
    <property type="protein sequence ID" value="MBW14513.1"/>
    <property type="molecule type" value="Transcribed_RNA"/>
</dbReference>
<keyword evidence="2" id="KW-0963">Cytoplasm</keyword>
<feature type="compositionally biased region" description="Low complexity" evidence="3">
    <location>
        <begin position="488"/>
        <end position="503"/>
    </location>
</feature>
<evidence type="ECO:0000256" key="2">
    <source>
        <dbReference type="ARBA" id="ARBA00022490"/>
    </source>
</evidence>
<dbReference type="Gene3D" id="3.30.1520.10">
    <property type="entry name" value="Phox-like domain"/>
    <property type="match status" value="1"/>
</dbReference>
<dbReference type="SUPFAM" id="SSF56112">
    <property type="entry name" value="Protein kinase-like (PK-like)"/>
    <property type="match status" value="1"/>
</dbReference>
<gene>
    <name evidence="5" type="primary">Pxk_4</name>
</gene>
<evidence type="ECO:0000259" key="4">
    <source>
        <dbReference type="PROSITE" id="PS50195"/>
    </source>
</evidence>
<dbReference type="SMART" id="SM00312">
    <property type="entry name" value="PX"/>
    <property type="match status" value="1"/>
</dbReference>
<feature type="compositionally biased region" description="Low complexity" evidence="3">
    <location>
        <begin position="531"/>
        <end position="541"/>
    </location>
</feature>
<evidence type="ECO:0000256" key="3">
    <source>
        <dbReference type="SAM" id="MobiDB-lite"/>
    </source>
</evidence>
<feature type="domain" description="PX" evidence="4">
    <location>
        <begin position="14"/>
        <end position="128"/>
    </location>
</feature>
<dbReference type="SUPFAM" id="SSF64268">
    <property type="entry name" value="PX domain"/>
    <property type="match status" value="1"/>
</dbReference>
<dbReference type="GO" id="GO:0035091">
    <property type="term" value="F:phosphatidylinositol binding"/>
    <property type="evidence" value="ECO:0007669"/>
    <property type="project" value="InterPro"/>
</dbReference>
<accession>A0A2H8TK45</accession>
<dbReference type="AlphaFoldDB" id="A0A2H8TK45"/>
<dbReference type="Pfam" id="PF00787">
    <property type="entry name" value="PX"/>
    <property type="match status" value="1"/>
</dbReference>
<dbReference type="PROSITE" id="PS50195">
    <property type="entry name" value="PX"/>
    <property type="match status" value="1"/>
</dbReference>
<organism evidence="5">
    <name type="scientific">Melanaphis sacchari</name>
    <dbReference type="NCBI Taxonomy" id="742174"/>
    <lineage>
        <taxon>Eukaryota</taxon>
        <taxon>Metazoa</taxon>
        <taxon>Ecdysozoa</taxon>
        <taxon>Arthropoda</taxon>
        <taxon>Hexapoda</taxon>
        <taxon>Insecta</taxon>
        <taxon>Pterygota</taxon>
        <taxon>Neoptera</taxon>
        <taxon>Paraneoptera</taxon>
        <taxon>Hemiptera</taxon>
        <taxon>Sternorrhyncha</taxon>
        <taxon>Aphidomorpha</taxon>
        <taxon>Aphidoidea</taxon>
        <taxon>Aphididae</taxon>
        <taxon>Aphidini</taxon>
        <taxon>Melanaphis</taxon>
    </lineage>
</organism>
<dbReference type="Gene3D" id="1.10.510.10">
    <property type="entry name" value="Transferase(Phosphotransferase) domain 1"/>
    <property type="match status" value="1"/>
</dbReference>
<dbReference type="GO" id="GO:0016301">
    <property type="term" value="F:kinase activity"/>
    <property type="evidence" value="ECO:0007669"/>
    <property type="project" value="UniProtKB-KW"/>
</dbReference>
<dbReference type="PANTHER" id="PTHR22999:SF40">
    <property type="entry name" value="PX DOMAIN-CONTAINING PROTEIN KINASE-LIKE PROTEIN"/>
    <property type="match status" value="1"/>
</dbReference>
<dbReference type="GO" id="GO:0008333">
    <property type="term" value="P:endosome to lysosome transport"/>
    <property type="evidence" value="ECO:0007669"/>
    <property type="project" value="TreeGrafter"/>
</dbReference>
<dbReference type="GO" id="GO:0006622">
    <property type="term" value="P:protein targeting to lysosome"/>
    <property type="evidence" value="ECO:0007669"/>
    <property type="project" value="TreeGrafter"/>
</dbReference>
<dbReference type="GO" id="GO:0005769">
    <property type="term" value="C:early endosome"/>
    <property type="evidence" value="ECO:0007669"/>
    <property type="project" value="TreeGrafter"/>
</dbReference>
<dbReference type="GO" id="GO:0045022">
    <property type="term" value="P:early endosome to late endosome transport"/>
    <property type="evidence" value="ECO:0007669"/>
    <property type="project" value="TreeGrafter"/>
</dbReference>
<feature type="compositionally biased region" description="Pro residues" evidence="3">
    <location>
        <begin position="518"/>
        <end position="530"/>
    </location>
</feature>
<reference evidence="5" key="1">
    <citation type="submission" date="2017-10" db="EMBL/GenBank/DDBJ databases">
        <title>Transcriptome Assembly of Sugarcane Aphid Adults.</title>
        <authorList>
            <person name="Scully E.D."/>
            <person name="Palmer N.A."/>
            <person name="Geib S.M."/>
            <person name="Sarath G."/>
            <person name="Sattler S.E."/>
        </authorList>
    </citation>
    <scope>NUCLEOTIDE SEQUENCE</scope>
    <source>
        <tissue evidence="5">Whole body</tissue>
    </source>
</reference>
<dbReference type="GO" id="GO:0005770">
    <property type="term" value="C:late endosome"/>
    <property type="evidence" value="ECO:0007669"/>
    <property type="project" value="TreeGrafter"/>
</dbReference>
<dbReference type="GO" id="GO:0043271">
    <property type="term" value="P:negative regulation of monoatomic ion transport"/>
    <property type="evidence" value="ECO:0007669"/>
    <property type="project" value="TreeGrafter"/>
</dbReference>
<dbReference type="InterPro" id="IPR011009">
    <property type="entry name" value="Kinase-like_dom_sf"/>
</dbReference>
<dbReference type="InterPro" id="IPR036871">
    <property type="entry name" value="PX_dom_sf"/>
</dbReference>
<name>A0A2H8TK45_9HEMI</name>
<keyword evidence="5" id="KW-0418">Kinase</keyword>
<dbReference type="GO" id="GO:0005886">
    <property type="term" value="C:plasma membrane"/>
    <property type="evidence" value="ECO:0007669"/>
    <property type="project" value="TreeGrafter"/>
</dbReference>
<evidence type="ECO:0000313" key="5">
    <source>
        <dbReference type="EMBL" id="MBW14513.1"/>
    </source>
</evidence>
<sequence>MSIFENSTTLNNKVDDTHPLKCTILNTRNTSGYTEYVIEVTRTGVQDYTWKIFKRYSDFVKLQNMLYKLSPKINLDLPPKKYIGNMDRKLVMQRQNALQSSLNTMVENLMLANSLLVRSFLDPESYSEYCKESLFQKVGMVLRGNREFELSKELPNIGWRLRRKSFLSKWKKDPKQELLLSWTECGPDLLLKQLDLVTVLKFISSIIHPLIDIPVILPSPEGYTLSVHNIQVGSLRDLLYQTTPLQPFLKKYWDTSPHVYLPDQTMVSYIKQILYGLKFLHDNQIPYGHLHSGNVLVCDIENVKLTGIENSTLGLPSYYRSFLVQLGKKRIQSLNDIDIYGFGHILYEFTENEPLLRPFCEHFSQKTSLNLTKLMKTILAPPSSKLPMPSVNSIITNLKHARMIDEQKDPSFFKCKIPILVKEHYILIAEKCMSRIFEDQKKIALEKRHKKIYKIIHDPEKCSEVTQSRHFDFHSIKNNSSLDITNRSHSSSSNSTLTSTGSDIQNSIVVNSSSSVSNPPPPPPPPPPPSTTTIPIISSESSNQRMALLSSISTFDTNKLKKVVK</sequence>
<dbReference type="InterPro" id="IPR001683">
    <property type="entry name" value="PX_dom"/>
</dbReference>
<comment type="subcellular location">
    <subcellularLocation>
        <location evidence="1">Cytoplasm</location>
    </subcellularLocation>
</comment>
<feature type="region of interest" description="Disordered" evidence="3">
    <location>
        <begin position="484"/>
        <end position="503"/>
    </location>
</feature>
<dbReference type="PANTHER" id="PTHR22999">
    <property type="entry name" value="PX SERINE/THREONINE KINASE PXK"/>
    <property type="match status" value="1"/>
</dbReference>
<dbReference type="InterPro" id="IPR051837">
    <property type="entry name" value="SortingNexin/PXDomain-PKLike"/>
</dbReference>
<evidence type="ECO:0000256" key="1">
    <source>
        <dbReference type="ARBA" id="ARBA00004496"/>
    </source>
</evidence>